<dbReference type="Gene3D" id="3.40.50.300">
    <property type="entry name" value="P-loop containing nucleotide triphosphate hydrolases"/>
    <property type="match status" value="1"/>
</dbReference>
<dbReference type="AlphaFoldDB" id="A0AAD2G0B0"/>
<evidence type="ECO:0000313" key="3">
    <source>
        <dbReference type="EMBL" id="CAJ1958992.1"/>
    </source>
</evidence>
<evidence type="ECO:0000313" key="4">
    <source>
        <dbReference type="Proteomes" id="UP001295423"/>
    </source>
</evidence>
<organism evidence="3 4">
    <name type="scientific">Cylindrotheca closterium</name>
    <dbReference type="NCBI Taxonomy" id="2856"/>
    <lineage>
        <taxon>Eukaryota</taxon>
        <taxon>Sar</taxon>
        <taxon>Stramenopiles</taxon>
        <taxon>Ochrophyta</taxon>
        <taxon>Bacillariophyta</taxon>
        <taxon>Bacillariophyceae</taxon>
        <taxon>Bacillariophycidae</taxon>
        <taxon>Bacillariales</taxon>
        <taxon>Bacillariaceae</taxon>
        <taxon>Cylindrotheca</taxon>
    </lineage>
</organism>
<dbReference type="Pfam" id="PF13191">
    <property type="entry name" value="AAA_16"/>
    <property type="match status" value="1"/>
</dbReference>
<feature type="region of interest" description="Disordered" evidence="1">
    <location>
        <begin position="137"/>
        <end position="182"/>
    </location>
</feature>
<evidence type="ECO:0000259" key="2">
    <source>
        <dbReference type="Pfam" id="PF13191"/>
    </source>
</evidence>
<feature type="domain" description="Orc1-like AAA ATPase" evidence="2">
    <location>
        <begin position="226"/>
        <end position="399"/>
    </location>
</feature>
<dbReference type="Proteomes" id="UP001295423">
    <property type="component" value="Unassembled WGS sequence"/>
</dbReference>
<dbReference type="PANTHER" id="PTHR43642">
    <property type="entry name" value="HYBRID SIGNAL TRANSDUCTION HISTIDINE KINASE G"/>
    <property type="match status" value="1"/>
</dbReference>
<name>A0AAD2G0B0_9STRA</name>
<dbReference type="InterPro" id="IPR041664">
    <property type="entry name" value="AAA_16"/>
</dbReference>
<evidence type="ECO:0000256" key="1">
    <source>
        <dbReference type="SAM" id="MobiDB-lite"/>
    </source>
</evidence>
<keyword evidence="4" id="KW-1185">Reference proteome</keyword>
<proteinExistence type="predicted"/>
<reference evidence="3" key="1">
    <citation type="submission" date="2023-08" db="EMBL/GenBank/DDBJ databases">
        <authorList>
            <person name="Audoor S."/>
            <person name="Bilcke G."/>
        </authorList>
    </citation>
    <scope>NUCLEOTIDE SEQUENCE</scope>
</reference>
<gene>
    <name evidence="3" type="ORF">CYCCA115_LOCUS17454</name>
</gene>
<dbReference type="InterPro" id="IPR053159">
    <property type="entry name" value="Hybrid_Histidine_Kinase"/>
</dbReference>
<feature type="region of interest" description="Disordered" evidence="1">
    <location>
        <begin position="23"/>
        <end position="49"/>
    </location>
</feature>
<dbReference type="SUPFAM" id="SSF52540">
    <property type="entry name" value="P-loop containing nucleoside triphosphate hydrolases"/>
    <property type="match status" value="1"/>
</dbReference>
<accession>A0AAD2G0B0</accession>
<dbReference type="PANTHER" id="PTHR43642:SF1">
    <property type="entry name" value="HYBRID SIGNAL TRANSDUCTION HISTIDINE KINASE G"/>
    <property type="match status" value="1"/>
</dbReference>
<dbReference type="InterPro" id="IPR027417">
    <property type="entry name" value="P-loop_NTPase"/>
</dbReference>
<sequence>MSNTKIPPANGLKILHALANEDVENRPASTTTENIGFEQTEAPSSTELPKCVQASNSALKSDLVKLPADLESSSLTSGDRGASSSIVSTVASSKPSTVNPAIVQPASETIGGEDADDGSDASTLVLQSTTTSLSGSISIVTEDSDGSNVSSDGLTPKKPGSVDSDATKPIVGSHRNDSPSDVNKLDVNSLGVIGRNQEISILRRCFQRLLSSDDENDSCDKQSVSQNELVFISGFSGIGKSTLAQSLQPDVASIGGIYVEGKYAFSSIDEPYSGVAQAFGDLCSKFKSCAPEVISSIGKTIRDSMHEEANMLMELIPELCIFQHSEDATTSTYYSGANAAENDHELWKFAFRMLTRILGSRFYPIVIVLDDLQWADISSLDILDCLISDVENPRPLMIIGCYRSNEVDENSMLFNRIRTLQEKCTKFGFRITDIELQNFDPDVVNKMIMTVLSSDIKSINNESKTRDLAEVCYKRTLGNPFFVIEFIKMLCTKGLLETRSGQWVWNVKQIEDETISAGNVTDLLQAPMRKLPHDMQLLLQYAACLGPSFTFSTLKFVWKNHAILILESADPDVAGILHVLEEANLLVTSRPGELEWVHDKVQGAALSLSDLVTPWFQFGLGVCLYEGLSESRLEKQLFAVVDLINKGNMTERFDLAALNLRAAKKARKMAAFQSGERYVANGIRQLPEDEMWTTSRYLTLELYSLGAEMNVTLGNIGAAEKYIRVVLDRKEYSPMETMQLRMMNVNILESVELRPADAVSYAVQTLRDIGYDFVRSKKLSPAEVLAVVMKTGKRLEKLPVDHFEKAGYMEDERQIGIVNMLSRLQIAAYNGSDIFFSFLCVCKVIELTVDHGIYVLSAASFASLGAATMITKNDHALSLHLCNIAFSIQKRFGIRNAAETIHISWGFVLCIVHPLYEALNPMLEGYSKGMREGDTKRATFNLLVRYMFLPYIMGRPLGSILNKLEKIEPQLEESKQTKVLLQLRVCWQMMINLQLRPSEAAKKLEGEKYSQSSDSFAGVPSKVATENLATGELLLFFSDHAARTKLLMGKEKGNSYTEQLKGYFVGRIETFHRGIAWFAMARQTGDRKFRSEAIKIKKQISKWSEAGDPNVKHYDLMLTAELAALDKKYDYADKMYKQAISHAVGNDHLHHAALFHERFAEYRLQMRNDRYDAMRHMDQAIWYYTEWGAVGKAEQLKNVVQKW</sequence>
<protein>
    <recommendedName>
        <fullName evidence="2">Orc1-like AAA ATPase domain-containing protein</fullName>
    </recommendedName>
</protein>
<dbReference type="EMBL" id="CAKOGP040001980">
    <property type="protein sequence ID" value="CAJ1958992.1"/>
    <property type="molecule type" value="Genomic_DNA"/>
</dbReference>
<comment type="caution">
    <text evidence="3">The sequence shown here is derived from an EMBL/GenBank/DDBJ whole genome shotgun (WGS) entry which is preliminary data.</text>
</comment>